<dbReference type="Proteomes" id="UP001066276">
    <property type="component" value="Chromosome 5"/>
</dbReference>
<comment type="caution">
    <text evidence="2">The sequence shown here is derived from an EMBL/GenBank/DDBJ whole genome shotgun (WGS) entry which is preliminary data.</text>
</comment>
<gene>
    <name evidence="2" type="ORF">NDU88_008388</name>
</gene>
<sequence>MWRSRVPHRKDGSDHRRVADQASQPQRPGKDSGRSDGVTPVSRRRYSFLCSCSRLSHSAAPAPAAFPFVLPGGSLSSLILEAVSRLEEKPPC</sequence>
<evidence type="ECO:0000313" key="3">
    <source>
        <dbReference type="Proteomes" id="UP001066276"/>
    </source>
</evidence>
<evidence type="ECO:0000256" key="1">
    <source>
        <dbReference type="SAM" id="MobiDB-lite"/>
    </source>
</evidence>
<dbReference type="EMBL" id="JANPWB010000009">
    <property type="protein sequence ID" value="KAJ1155659.1"/>
    <property type="molecule type" value="Genomic_DNA"/>
</dbReference>
<protein>
    <submittedName>
        <fullName evidence="2">Uncharacterized protein</fullName>
    </submittedName>
</protein>
<organism evidence="2 3">
    <name type="scientific">Pleurodeles waltl</name>
    <name type="common">Iberian ribbed newt</name>
    <dbReference type="NCBI Taxonomy" id="8319"/>
    <lineage>
        <taxon>Eukaryota</taxon>
        <taxon>Metazoa</taxon>
        <taxon>Chordata</taxon>
        <taxon>Craniata</taxon>
        <taxon>Vertebrata</taxon>
        <taxon>Euteleostomi</taxon>
        <taxon>Amphibia</taxon>
        <taxon>Batrachia</taxon>
        <taxon>Caudata</taxon>
        <taxon>Salamandroidea</taxon>
        <taxon>Salamandridae</taxon>
        <taxon>Pleurodelinae</taxon>
        <taxon>Pleurodeles</taxon>
    </lineage>
</organism>
<feature type="compositionally biased region" description="Basic and acidic residues" evidence="1">
    <location>
        <begin position="9"/>
        <end position="19"/>
    </location>
</feature>
<dbReference type="AlphaFoldDB" id="A0AAV7RWQ5"/>
<proteinExistence type="predicted"/>
<evidence type="ECO:0000313" key="2">
    <source>
        <dbReference type="EMBL" id="KAJ1155659.1"/>
    </source>
</evidence>
<accession>A0AAV7RWQ5</accession>
<feature type="region of interest" description="Disordered" evidence="1">
    <location>
        <begin position="1"/>
        <end position="40"/>
    </location>
</feature>
<reference evidence="2" key="1">
    <citation type="journal article" date="2022" name="bioRxiv">
        <title>Sequencing and chromosome-scale assembly of the giantPleurodeles waltlgenome.</title>
        <authorList>
            <person name="Brown T."/>
            <person name="Elewa A."/>
            <person name="Iarovenko S."/>
            <person name="Subramanian E."/>
            <person name="Araus A.J."/>
            <person name="Petzold A."/>
            <person name="Susuki M."/>
            <person name="Suzuki K.-i.T."/>
            <person name="Hayashi T."/>
            <person name="Toyoda A."/>
            <person name="Oliveira C."/>
            <person name="Osipova E."/>
            <person name="Leigh N.D."/>
            <person name="Simon A."/>
            <person name="Yun M.H."/>
        </authorList>
    </citation>
    <scope>NUCLEOTIDE SEQUENCE</scope>
    <source>
        <strain evidence="2">20211129_DDA</strain>
        <tissue evidence="2">Liver</tissue>
    </source>
</reference>
<keyword evidence="3" id="KW-1185">Reference proteome</keyword>
<name>A0AAV7RWQ5_PLEWA</name>